<feature type="compositionally biased region" description="Basic and acidic residues" evidence="1">
    <location>
        <begin position="55"/>
        <end position="77"/>
    </location>
</feature>
<reference evidence="2 3" key="1">
    <citation type="submission" date="2021-04" db="EMBL/GenBank/DDBJ databases">
        <authorList>
            <person name="Bliznina A."/>
        </authorList>
    </citation>
    <scope>NUCLEOTIDE SEQUENCE [LARGE SCALE GENOMIC DNA]</scope>
</reference>
<dbReference type="Proteomes" id="UP001158576">
    <property type="component" value="Chromosome XSR"/>
</dbReference>
<name>A0ABN7SH50_OIKDI</name>
<feature type="compositionally biased region" description="Low complexity" evidence="1">
    <location>
        <begin position="9"/>
        <end position="21"/>
    </location>
</feature>
<feature type="region of interest" description="Disordered" evidence="1">
    <location>
        <begin position="1"/>
        <end position="25"/>
    </location>
</feature>
<gene>
    <name evidence="2" type="ORF">OKIOD_LOCUS6762</name>
</gene>
<evidence type="ECO:0000313" key="3">
    <source>
        <dbReference type="Proteomes" id="UP001158576"/>
    </source>
</evidence>
<evidence type="ECO:0000256" key="1">
    <source>
        <dbReference type="SAM" id="MobiDB-lite"/>
    </source>
</evidence>
<sequence length="107" mass="12133">MERPQNRQSESSNEAANSPSNRLYFRPDNDQLYWAKIFGGAAPSHSNSGRKKSMKRADELSRSEKRKDSLTSNDVDAHTKWLLLQNIQNQGGFIEKSAQQNPHSSKT</sequence>
<proteinExistence type="predicted"/>
<evidence type="ECO:0000313" key="2">
    <source>
        <dbReference type="EMBL" id="CAG5097726.1"/>
    </source>
</evidence>
<protein>
    <submittedName>
        <fullName evidence="2">Oidioi.mRNA.OKI2018_I69.XSR.g15204.t2.cds</fullName>
    </submittedName>
</protein>
<feature type="region of interest" description="Disordered" evidence="1">
    <location>
        <begin position="40"/>
        <end position="77"/>
    </location>
</feature>
<organism evidence="2 3">
    <name type="scientific">Oikopleura dioica</name>
    <name type="common">Tunicate</name>
    <dbReference type="NCBI Taxonomy" id="34765"/>
    <lineage>
        <taxon>Eukaryota</taxon>
        <taxon>Metazoa</taxon>
        <taxon>Chordata</taxon>
        <taxon>Tunicata</taxon>
        <taxon>Appendicularia</taxon>
        <taxon>Copelata</taxon>
        <taxon>Oikopleuridae</taxon>
        <taxon>Oikopleura</taxon>
    </lineage>
</organism>
<keyword evidence="3" id="KW-1185">Reference proteome</keyword>
<accession>A0ABN7SH50</accession>
<dbReference type="EMBL" id="OU015569">
    <property type="protein sequence ID" value="CAG5097726.1"/>
    <property type="molecule type" value="Genomic_DNA"/>
</dbReference>